<reference evidence="2 3" key="1">
    <citation type="journal article" date="2017" name="Front. Microbiol.">
        <title>Phaeobacter piscinae sp. nov., a species of the Roseobacter group and potential aquaculture probiont.</title>
        <authorList>
            <person name="Sonnenschein E.C."/>
            <person name="Phippen C.B.W."/>
            <person name="Nielsen K.F."/>
            <person name="Mateiu R.V."/>
            <person name="Melchiorsen J."/>
            <person name="Gram L."/>
            <person name="Overmann J."/>
            <person name="Freese H.M."/>
        </authorList>
    </citation>
    <scope>NUCLEOTIDE SEQUENCE [LARGE SCALE GENOMIC DNA]</scope>
    <source>
        <strain evidence="2 3">P88</strain>
        <plasmid evidence="3">pp88_c</plasmid>
    </source>
</reference>
<reference evidence="2 3" key="2">
    <citation type="journal article" date="2017" name="Genome Biol. Evol.">
        <title>Trajectories and Drivers of Genome Evolution in Surface-Associated Marine Phaeobacter.</title>
        <authorList>
            <person name="Freese H.M."/>
            <person name="Sikorski J."/>
            <person name="Bunk B."/>
            <person name="Scheuner C."/>
            <person name="Meier-Kolthoff J.P."/>
            <person name="Sproer C."/>
            <person name="Gram L."/>
            <person name="Overmann J."/>
        </authorList>
    </citation>
    <scope>NUCLEOTIDE SEQUENCE [LARGE SCALE GENOMIC DNA]</scope>
    <source>
        <strain evidence="2 3">P88</strain>
        <plasmid evidence="3">pp88_c</plasmid>
    </source>
</reference>
<name>A0A2I7KG93_9RHOB</name>
<evidence type="ECO:0000313" key="3">
    <source>
        <dbReference type="Proteomes" id="UP000236447"/>
    </source>
</evidence>
<dbReference type="Proteomes" id="UP000236447">
    <property type="component" value="Plasmid pP88_c"/>
</dbReference>
<dbReference type="EMBL" id="CP010728">
    <property type="protein sequence ID" value="AUR01613.1"/>
    <property type="molecule type" value="Genomic_DNA"/>
</dbReference>
<accession>A0A2I7KG93</accession>
<evidence type="ECO:0000256" key="1">
    <source>
        <dbReference type="SAM" id="MobiDB-lite"/>
    </source>
</evidence>
<sequence>MSARVSGNTLSGGTATKRPGQAVRVLGDTAQGIGGYTWLGKDHSALRSSPMQLDPLCINT</sequence>
<keyword evidence="2" id="KW-0614">Plasmid</keyword>
<gene>
    <name evidence="2" type="ORF">PhaeoP88_04301</name>
</gene>
<organism evidence="2 3">
    <name type="scientific">Phaeobacter inhibens</name>
    <dbReference type="NCBI Taxonomy" id="221822"/>
    <lineage>
        <taxon>Bacteria</taxon>
        <taxon>Pseudomonadati</taxon>
        <taxon>Pseudomonadota</taxon>
        <taxon>Alphaproteobacteria</taxon>
        <taxon>Rhodobacterales</taxon>
        <taxon>Roseobacteraceae</taxon>
        <taxon>Phaeobacter</taxon>
    </lineage>
</organism>
<feature type="region of interest" description="Disordered" evidence="1">
    <location>
        <begin position="1"/>
        <end position="21"/>
    </location>
</feature>
<feature type="compositionally biased region" description="Polar residues" evidence="1">
    <location>
        <begin position="1"/>
        <end position="14"/>
    </location>
</feature>
<dbReference type="AlphaFoldDB" id="A0A2I7KG93"/>
<geneLocation type="plasmid" evidence="3">
    <name>pp88_c</name>
</geneLocation>
<proteinExistence type="predicted"/>
<evidence type="ECO:0000313" key="2">
    <source>
        <dbReference type="EMBL" id="AUR01613.1"/>
    </source>
</evidence>
<protein>
    <submittedName>
        <fullName evidence="2">Uncharacterized protein</fullName>
    </submittedName>
</protein>